<dbReference type="Gene3D" id="1.10.150.400">
    <property type="match status" value="1"/>
</dbReference>
<dbReference type="InterPro" id="IPR023214">
    <property type="entry name" value="HAD_sf"/>
</dbReference>
<sequence length="1133" mass="125788">MHVLIWSPPWPTQGGDLFFGLNAFKKALLRQAEALLSQKCKVTIAFPDAFSDHVAGFKGRCDLVSISSLEVIKLMGGWADPSVDLYVNGADSRFVPKLAETFRTRLPETVDCVLLWETPVPYLRAIYPEALIVSQMPGAFARAPYPHTIIFDTLGLYRDGTMFANAEHILSSNAPCSEVVSAFKATAREIFHQFPIPLADRIRSSGRKFTLLPLQISDHYAFKADTGFSSQAEFCLEALGQIDDSKAVVVTQYISNMYKDVVMTPEFTAFLAKKHSNLEFDAELGNIPSVSQHLIQDADEVAVATSGLGLQAMIWGAPLKVVGNTHLSPYDGCKVGSEKQRDNALSFALTKHQPMASKINDGRFLIGLLEELMSRRQRPFDERYPRFSDIDPHYDELLLSSFRQTEVERDFIKAGATIEIPSKEKQFSTVLKDQKPAVISFDLFDTLVIRGFEAPADLYRLLELEVIRRGLRPIFDFAGKRLAAELAARRHSPNEEITVDDIYSELAESEKLPFEEIRPYRDIELDVEVAACHVRPIGKRMFAQAKAKGIPVVVTSDMYLPRSCIDAILMRTGYEPDAIYLSSEVGLTKKSGSLFDHISRDRGISLTSMVHVGDNIRTDIEPAESRKITALHVPKSADHIARHPLLSAVFTRRPPMTSLGRSVTAAAIAHKLFDDSKVSSFESLSRGDPWLLGYVTVGPLLLGMASWVRSVAIEMKLEKLHFLSREGRIIKDAFDRICAEAPCETKSNYLYGSRRAIRVAQLETFADIAELASQTIARTASLGTLLSGRFGLDPATVATEHLTASGFSDMRTRLGRSAADHAKLLNLLKGLEPQILDIARCEAANYRGYLSESGLFSNEKFAVVDVGWNANMQGSLGQILGKPLIGLYLASLEGAGRWKNIGHTVRGYLAEDCAVAERHPILSNRLMLENMLCDITPSVERIRRNHDGSFEPIFSGDTSHVRRKLVHPIQQGARSFVDDVCRTLGSNISSVDFRPDIMTSLLADFLHAPKPVDAALFVGCELEDTFSGTAKRYFIAPKTGDAYASYWKRGEAALLSSKSDETSRDSHVAVNPHGPTMRRPMVQVVRPFIRLLGNSKDIKKFDKDPAGYFRTLKNPTYRAIGTIMFPLQQKSRG</sequence>
<name>A0A4R3RDR4_9HYPH</name>
<dbReference type="Pfam" id="PF00702">
    <property type="entry name" value="Hydrolase"/>
    <property type="match status" value="1"/>
</dbReference>
<proteinExistence type="predicted"/>
<dbReference type="Proteomes" id="UP000295507">
    <property type="component" value="Unassembled WGS sequence"/>
</dbReference>
<gene>
    <name evidence="1" type="ORF">EV129_12178</name>
</gene>
<evidence type="ECO:0000313" key="1">
    <source>
        <dbReference type="EMBL" id="TCU32289.1"/>
    </source>
</evidence>
<dbReference type="EMBL" id="SMBK01000021">
    <property type="protein sequence ID" value="TCU32289.1"/>
    <property type="molecule type" value="Genomic_DNA"/>
</dbReference>
<comment type="caution">
    <text evidence="1">The sequence shown here is derived from an EMBL/GenBank/DDBJ whole genome shotgun (WGS) entry which is preliminary data.</text>
</comment>
<accession>A0A4R3RDR4</accession>
<dbReference type="InterPro" id="IPR036412">
    <property type="entry name" value="HAD-like_sf"/>
</dbReference>
<reference evidence="1 2" key="1">
    <citation type="submission" date="2019-03" db="EMBL/GenBank/DDBJ databases">
        <title>Genomic Encyclopedia of Type Strains, Phase IV (KMG-V): Genome sequencing to study the core and pangenomes of soil and plant-associated prokaryotes.</title>
        <authorList>
            <person name="Whitman W."/>
        </authorList>
    </citation>
    <scope>NUCLEOTIDE SEQUENCE [LARGE SCALE GENOMIC DNA]</scope>
    <source>
        <strain evidence="1 2">IE4868</strain>
    </source>
</reference>
<dbReference type="Gene3D" id="3.40.50.1000">
    <property type="entry name" value="HAD superfamily/HAD-like"/>
    <property type="match status" value="1"/>
</dbReference>
<keyword evidence="1" id="KW-0378">Hydrolase</keyword>
<dbReference type="RefSeq" id="WP_132553859.1">
    <property type="nucleotide sequence ID" value="NZ_SMBK01000021.1"/>
</dbReference>
<evidence type="ECO:0000313" key="2">
    <source>
        <dbReference type="Proteomes" id="UP000295507"/>
    </source>
</evidence>
<organism evidence="1 2">
    <name type="scientific">Rhizobium azibense</name>
    <dbReference type="NCBI Taxonomy" id="1136135"/>
    <lineage>
        <taxon>Bacteria</taxon>
        <taxon>Pseudomonadati</taxon>
        <taxon>Pseudomonadota</taxon>
        <taxon>Alphaproteobacteria</taxon>
        <taxon>Hyphomicrobiales</taxon>
        <taxon>Rhizobiaceae</taxon>
        <taxon>Rhizobium/Agrobacterium group</taxon>
        <taxon>Rhizobium</taxon>
    </lineage>
</organism>
<dbReference type="SUPFAM" id="SSF56784">
    <property type="entry name" value="HAD-like"/>
    <property type="match status" value="1"/>
</dbReference>
<protein>
    <submittedName>
        <fullName evidence="1">Putative HAD superfamily hydrolase</fullName>
    </submittedName>
</protein>
<dbReference type="AlphaFoldDB" id="A0A4R3RDR4"/>
<dbReference type="GO" id="GO:0016787">
    <property type="term" value="F:hydrolase activity"/>
    <property type="evidence" value="ECO:0007669"/>
    <property type="project" value="UniProtKB-KW"/>
</dbReference>